<dbReference type="RefSeq" id="WP_110308326.1">
    <property type="nucleotide sequence ID" value="NZ_QJHK01000025.1"/>
</dbReference>
<dbReference type="GO" id="GO:0016757">
    <property type="term" value="F:glycosyltransferase activity"/>
    <property type="evidence" value="ECO:0007669"/>
    <property type="project" value="InterPro"/>
</dbReference>
<evidence type="ECO:0000259" key="2">
    <source>
        <dbReference type="Pfam" id="PF13439"/>
    </source>
</evidence>
<protein>
    <submittedName>
        <fullName evidence="3">Uncharacterized protein</fullName>
    </submittedName>
</protein>
<dbReference type="InterPro" id="IPR001296">
    <property type="entry name" value="Glyco_trans_1"/>
</dbReference>
<feature type="domain" description="Glycosyltransferase subfamily 4-like N-terminal" evidence="2">
    <location>
        <begin position="20"/>
        <end position="176"/>
    </location>
</feature>
<evidence type="ECO:0000313" key="4">
    <source>
        <dbReference type="Proteomes" id="UP000247903"/>
    </source>
</evidence>
<dbReference type="Gene3D" id="3.40.50.2000">
    <property type="entry name" value="Glycogen Phosphorylase B"/>
    <property type="match status" value="2"/>
</dbReference>
<dbReference type="Pfam" id="PF13439">
    <property type="entry name" value="Glyco_transf_4"/>
    <property type="match status" value="1"/>
</dbReference>
<dbReference type="SUPFAM" id="SSF53756">
    <property type="entry name" value="UDP-Glycosyltransferase/glycogen phosphorylase"/>
    <property type="match status" value="1"/>
</dbReference>
<evidence type="ECO:0000259" key="1">
    <source>
        <dbReference type="Pfam" id="PF00534"/>
    </source>
</evidence>
<dbReference type="InterPro" id="IPR028098">
    <property type="entry name" value="Glyco_trans_4-like_N"/>
</dbReference>
<name>A0A2V4BM73_9FLAO</name>
<sequence length="375" mass="44067">MNKLNMQRSICIVSDQLAGGGAERCSALLSVFFERNNIDVYHIIVVDKVEYEFSGKLINLGKLKNKRNDFFNKIKRFYILRKFFKENKFDFIIDTRVKNHNLQEVFISKCIYSSPLIQIIHSYMVNLYFPNIKFLAKYIYKHCYKIVTVSEKIKNKVEFDYKYHNVKTIYNPVDFDYINKKLIDGKMFSSDQYILAVGNMQNMVKQFDKLIYCYSKSDLVNKNIKLIILGEGAFRCELEKYVREIKLEHLIIFKGKIDNPFPYYKNAYFTVLSSKNEGFPNVLLESLACSTPVIAFDCLSGPKEIILNKENGLLVENQNLEKLTEAMNLFVEDKELYSYCKKNAFDSIQQFSLENIGKQWLDLMKIDLYNKTNTQ</sequence>
<gene>
    <name evidence="3" type="ORF">DMB65_19590</name>
</gene>
<reference evidence="3 4" key="1">
    <citation type="submission" date="2018-05" db="EMBL/GenBank/DDBJ databases">
        <title>Flavobacterium sp. strain IMCC34759, incomplete genome.</title>
        <authorList>
            <person name="Joung Y."/>
            <person name="Cho J."/>
        </authorList>
    </citation>
    <scope>NUCLEOTIDE SEQUENCE [LARGE SCALE GENOMIC DNA]</scope>
    <source>
        <strain evidence="3 4">IMCC34759</strain>
    </source>
</reference>
<feature type="domain" description="Glycosyl transferase family 1" evidence="1">
    <location>
        <begin position="190"/>
        <end position="344"/>
    </location>
</feature>
<dbReference type="Pfam" id="PF00534">
    <property type="entry name" value="Glycos_transf_1"/>
    <property type="match status" value="1"/>
</dbReference>
<evidence type="ECO:0000313" key="3">
    <source>
        <dbReference type="EMBL" id="PXY39083.1"/>
    </source>
</evidence>
<organism evidence="3 4">
    <name type="scientific">Flavobacterium cheongpyeongense</name>
    <dbReference type="NCBI Taxonomy" id="2212651"/>
    <lineage>
        <taxon>Bacteria</taxon>
        <taxon>Pseudomonadati</taxon>
        <taxon>Bacteroidota</taxon>
        <taxon>Flavobacteriia</taxon>
        <taxon>Flavobacteriales</taxon>
        <taxon>Flavobacteriaceae</taxon>
        <taxon>Flavobacterium</taxon>
    </lineage>
</organism>
<dbReference type="PANTHER" id="PTHR12526:SF630">
    <property type="entry name" value="GLYCOSYLTRANSFERASE"/>
    <property type="match status" value="1"/>
</dbReference>
<accession>A0A2V4BM73</accession>
<proteinExistence type="predicted"/>
<comment type="caution">
    <text evidence="3">The sequence shown here is derived from an EMBL/GenBank/DDBJ whole genome shotgun (WGS) entry which is preliminary data.</text>
</comment>
<dbReference type="PANTHER" id="PTHR12526">
    <property type="entry name" value="GLYCOSYLTRANSFERASE"/>
    <property type="match status" value="1"/>
</dbReference>
<dbReference type="Proteomes" id="UP000247903">
    <property type="component" value="Unassembled WGS sequence"/>
</dbReference>
<dbReference type="EMBL" id="QJHK01000025">
    <property type="protein sequence ID" value="PXY39083.1"/>
    <property type="molecule type" value="Genomic_DNA"/>
</dbReference>
<dbReference type="AlphaFoldDB" id="A0A2V4BM73"/>
<dbReference type="OrthoDB" id="798298at2"/>
<keyword evidence="4" id="KW-1185">Reference proteome</keyword>